<dbReference type="EMBL" id="BAAACP010000005">
    <property type="protein sequence ID" value="GAA0863016.1"/>
    <property type="molecule type" value="Genomic_DNA"/>
</dbReference>
<sequence>MIRERKVNKPIVAIEKGMSEGKALEKALDMLPIDEIIKPGDKVVIAPNWVKDYQPSSGTVVGPNTLKKLIKYVKEKNPKSITIAVGSGGAKTPDVMKKVGYDKILEEEKIEFVDMNYGPYIDLDINHNIIKSTPINKIVNEADVIISFTQLKMHEEATITASIKNIAMGWPPAEIHGYPKKKTGIHEDLHGFISCIMNKIPIDISIVSCDKAMIGTGPTGGIPIDTNGLILVGTDPVAVDTIGARLLGFLPQAIAYLYKLYNDGVGEAKVENMTIKGIELKKAEKLFTKAAYGKSVILDNNEIKNIHGSQPK</sequence>
<evidence type="ECO:0000313" key="3">
    <source>
        <dbReference type="Proteomes" id="UP001400965"/>
    </source>
</evidence>
<organism evidence="2 3">
    <name type="scientific">Paraclostridium tenue</name>
    <dbReference type="NCBI Taxonomy" id="1737"/>
    <lineage>
        <taxon>Bacteria</taxon>
        <taxon>Bacillati</taxon>
        <taxon>Bacillota</taxon>
        <taxon>Clostridia</taxon>
        <taxon>Peptostreptococcales</taxon>
        <taxon>Peptostreptococcaceae</taxon>
        <taxon>Paraclostridium</taxon>
    </lineage>
</organism>
<dbReference type="Proteomes" id="UP001400965">
    <property type="component" value="Unassembled WGS sequence"/>
</dbReference>
<name>A0ABP3XBI2_9FIRM</name>
<feature type="domain" description="DUF362" evidence="1">
    <location>
        <begin position="43"/>
        <end position="245"/>
    </location>
</feature>
<gene>
    <name evidence="2" type="ORF">GCM10008917_10670</name>
</gene>
<accession>A0ABP3XBI2</accession>
<dbReference type="RefSeq" id="WP_346043532.1">
    <property type="nucleotide sequence ID" value="NZ_BAAACP010000005.1"/>
</dbReference>
<reference evidence="3" key="1">
    <citation type="journal article" date="2019" name="Int. J. Syst. Evol. Microbiol.">
        <title>The Global Catalogue of Microorganisms (GCM) 10K type strain sequencing project: providing services to taxonomists for standard genome sequencing and annotation.</title>
        <authorList>
            <consortium name="The Broad Institute Genomics Platform"/>
            <consortium name="The Broad Institute Genome Sequencing Center for Infectious Disease"/>
            <person name="Wu L."/>
            <person name="Ma J."/>
        </authorList>
    </citation>
    <scope>NUCLEOTIDE SEQUENCE [LARGE SCALE GENOMIC DNA]</scope>
    <source>
        <strain evidence="3">JCM 6486</strain>
    </source>
</reference>
<comment type="caution">
    <text evidence="2">The sequence shown here is derived from an EMBL/GenBank/DDBJ whole genome shotgun (WGS) entry which is preliminary data.</text>
</comment>
<dbReference type="InterPro" id="IPR007160">
    <property type="entry name" value="DUF362"/>
</dbReference>
<dbReference type="Pfam" id="PF04015">
    <property type="entry name" value="DUF362"/>
    <property type="match status" value="1"/>
</dbReference>
<evidence type="ECO:0000313" key="2">
    <source>
        <dbReference type="EMBL" id="GAA0863016.1"/>
    </source>
</evidence>
<evidence type="ECO:0000259" key="1">
    <source>
        <dbReference type="Pfam" id="PF04015"/>
    </source>
</evidence>
<proteinExistence type="predicted"/>
<protein>
    <recommendedName>
        <fullName evidence="1">DUF362 domain-containing protein</fullName>
    </recommendedName>
</protein>
<dbReference type="Gene3D" id="3.40.50.11440">
    <property type="match status" value="1"/>
</dbReference>
<keyword evidence="3" id="KW-1185">Reference proteome</keyword>